<feature type="region of interest" description="Disordered" evidence="1">
    <location>
        <begin position="1"/>
        <end position="123"/>
    </location>
</feature>
<evidence type="ECO:0000313" key="3">
    <source>
        <dbReference type="EMBL" id="RNF20829.1"/>
    </source>
</evidence>
<gene>
    <name evidence="3" type="ORF">Tco025E_03720</name>
</gene>
<dbReference type="Pfam" id="PF05764">
    <property type="entry name" value="YL1"/>
    <property type="match status" value="1"/>
</dbReference>
<accession>A0A422PST1</accession>
<keyword evidence="4" id="KW-1185">Reference proteome</keyword>
<protein>
    <recommendedName>
        <fullName evidence="2">Vps72/YL1 N-terminal domain-containing protein</fullName>
    </recommendedName>
</protein>
<feature type="region of interest" description="Disordered" evidence="1">
    <location>
        <begin position="192"/>
        <end position="212"/>
    </location>
</feature>
<dbReference type="RefSeq" id="XP_029229325.1">
    <property type="nucleotide sequence ID" value="XM_029370638.1"/>
</dbReference>
<reference evidence="3 4" key="1">
    <citation type="journal article" date="2018" name="BMC Genomics">
        <title>Genomic comparison of Trypanosoma conorhini and Trypanosoma rangeli to Trypanosoma cruzi strains of high and low virulence.</title>
        <authorList>
            <person name="Bradwell K.R."/>
            <person name="Koparde V.N."/>
            <person name="Matveyev A.V."/>
            <person name="Serrano M.G."/>
            <person name="Alves J.M."/>
            <person name="Parikh H."/>
            <person name="Huang B."/>
            <person name="Lee V."/>
            <person name="Espinosa-Alvarez O."/>
            <person name="Ortiz P.A."/>
            <person name="Costa-Martins A.G."/>
            <person name="Teixeira M.M."/>
            <person name="Buck G.A."/>
        </authorList>
    </citation>
    <scope>NUCLEOTIDE SEQUENCE [LARGE SCALE GENOMIC DNA]</scope>
    <source>
        <strain evidence="3 4">025E</strain>
    </source>
</reference>
<comment type="caution">
    <text evidence="3">The sequence shown here is derived from an EMBL/GenBank/DDBJ whole genome shotgun (WGS) entry which is preliminary data.</text>
</comment>
<dbReference type="GeneID" id="40317331"/>
<feature type="domain" description="Vps72/YL1 N-terminal" evidence="2">
    <location>
        <begin position="17"/>
        <end position="138"/>
    </location>
</feature>
<name>A0A422PST1_9TRYP</name>
<evidence type="ECO:0000259" key="2">
    <source>
        <dbReference type="Pfam" id="PF05764"/>
    </source>
</evidence>
<dbReference type="AlphaFoldDB" id="A0A422PST1"/>
<evidence type="ECO:0000313" key="4">
    <source>
        <dbReference type="Proteomes" id="UP000284403"/>
    </source>
</evidence>
<feature type="compositionally biased region" description="Basic and acidic residues" evidence="1">
    <location>
        <begin position="1"/>
        <end position="16"/>
    </location>
</feature>
<evidence type="ECO:0000256" key="1">
    <source>
        <dbReference type="SAM" id="MobiDB-lite"/>
    </source>
</evidence>
<feature type="compositionally biased region" description="Low complexity" evidence="1">
    <location>
        <begin position="43"/>
        <end position="58"/>
    </location>
</feature>
<dbReference type="Proteomes" id="UP000284403">
    <property type="component" value="Unassembled WGS sequence"/>
</dbReference>
<dbReference type="EMBL" id="MKKU01000170">
    <property type="protein sequence ID" value="RNF20829.1"/>
    <property type="molecule type" value="Genomic_DNA"/>
</dbReference>
<feature type="compositionally biased region" description="Basic and acidic residues" evidence="1">
    <location>
        <begin position="89"/>
        <end position="115"/>
    </location>
</feature>
<organism evidence="3 4">
    <name type="scientific">Trypanosoma conorhini</name>
    <dbReference type="NCBI Taxonomy" id="83891"/>
    <lineage>
        <taxon>Eukaryota</taxon>
        <taxon>Discoba</taxon>
        <taxon>Euglenozoa</taxon>
        <taxon>Kinetoplastea</taxon>
        <taxon>Metakinetoplastina</taxon>
        <taxon>Trypanosomatida</taxon>
        <taxon>Trypanosomatidae</taxon>
        <taxon>Trypanosoma</taxon>
    </lineage>
</organism>
<feature type="compositionally biased region" description="Acidic residues" evidence="1">
    <location>
        <begin position="61"/>
        <end position="77"/>
    </location>
</feature>
<dbReference type="OrthoDB" id="251966at2759"/>
<proteinExistence type="predicted"/>
<dbReference type="InterPro" id="IPR046757">
    <property type="entry name" value="YL1_N"/>
</dbReference>
<sequence>MSTAADDGKWDVEDSRRPRRANRGSMMQELLEKGLNSEEENLLNDLSDATTDSTFSSSGEEAMDEIDSDFSDEEVEGVLDGAEVTTEAMLRREERQERQKERQRALRRMGGDVPRRKGTATPAAPKTAALRLRPPPTIPLEERLQVAHKRAREVRAAAAAAAVGEHNPAGSMLITSAGGAAAYNVGRSMDKRRRPHCTRARPADAAPAAGEGGEVSQRVCYTSSRSVLEQFGVPVVMSFSTCLPRMFQSNNVK</sequence>